<evidence type="ECO:0000256" key="9">
    <source>
        <dbReference type="RuleBase" id="RU361171"/>
    </source>
</evidence>
<dbReference type="InterPro" id="IPR002129">
    <property type="entry name" value="PyrdxlP-dep_de-COase"/>
</dbReference>
<dbReference type="GO" id="GO:0005829">
    <property type="term" value="C:cytosol"/>
    <property type="evidence" value="ECO:0007669"/>
    <property type="project" value="TreeGrafter"/>
</dbReference>
<dbReference type="InterPro" id="IPR010107">
    <property type="entry name" value="Glutamate_decarboxylase"/>
</dbReference>
<name>A0A1Q2M6E6_9GAMM</name>
<evidence type="ECO:0000256" key="2">
    <source>
        <dbReference type="ARBA" id="ARBA00009533"/>
    </source>
</evidence>
<dbReference type="GO" id="GO:0004351">
    <property type="term" value="F:glutamate decarboxylase activity"/>
    <property type="evidence" value="ECO:0007669"/>
    <property type="project" value="UniProtKB-EC"/>
</dbReference>
<evidence type="ECO:0000256" key="5">
    <source>
        <dbReference type="ARBA" id="ARBA00023239"/>
    </source>
</evidence>
<evidence type="ECO:0000256" key="6">
    <source>
        <dbReference type="ARBA" id="ARBA00048868"/>
    </source>
</evidence>
<accession>A0A1Q2M6E6</accession>
<keyword evidence="5 8" id="KW-0456">Lyase</keyword>
<keyword evidence="9" id="KW-0210">Decarboxylase</keyword>
<evidence type="ECO:0000256" key="8">
    <source>
        <dbReference type="RuleBase" id="RU000382"/>
    </source>
</evidence>
<dbReference type="KEGG" id="maga:Mag101_11825"/>
<dbReference type="InterPro" id="IPR015421">
    <property type="entry name" value="PyrdxlP-dep_Trfase_major"/>
</dbReference>
<gene>
    <name evidence="10" type="ORF">Mag101_11825</name>
</gene>
<dbReference type="PANTHER" id="PTHR43321">
    <property type="entry name" value="GLUTAMATE DECARBOXYLASE"/>
    <property type="match status" value="1"/>
</dbReference>
<dbReference type="PANTHER" id="PTHR43321:SF3">
    <property type="entry name" value="GLUTAMATE DECARBOXYLASE"/>
    <property type="match status" value="1"/>
</dbReference>
<dbReference type="STRING" id="260552.Mag101_11825"/>
<keyword evidence="11" id="KW-1185">Reference proteome</keyword>
<feature type="modified residue" description="N6-(pyridoxal phosphate)lysine" evidence="7">
    <location>
        <position position="266"/>
    </location>
</feature>
<dbReference type="EC" id="4.1.1.15" evidence="3 9"/>
<comment type="similarity">
    <text evidence="2 8">Belongs to the group II decarboxylase family.</text>
</comment>
<protein>
    <recommendedName>
        <fullName evidence="3 9">Glutamate decarboxylase</fullName>
        <ecNumber evidence="3 9">4.1.1.15</ecNumber>
    </recommendedName>
</protein>
<proteinExistence type="inferred from homology"/>
<dbReference type="OrthoDB" id="9803665at2"/>
<dbReference type="Gene3D" id="4.10.280.50">
    <property type="match status" value="1"/>
</dbReference>
<dbReference type="GO" id="GO:0030170">
    <property type="term" value="F:pyridoxal phosphate binding"/>
    <property type="evidence" value="ECO:0007669"/>
    <property type="project" value="InterPro"/>
</dbReference>
<evidence type="ECO:0000313" key="10">
    <source>
        <dbReference type="EMBL" id="AQQ68251.1"/>
    </source>
</evidence>
<dbReference type="EMBL" id="CP019650">
    <property type="protein sequence ID" value="AQQ68251.1"/>
    <property type="molecule type" value="Genomic_DNA"/>
</dbReference>
<evidence type="ECO:0000256" key="4">
    <source>
        <dbReference type="ARBA" id="ARBA00022898"/>
    </source>
</evidence>
<dbReference type="RefSeq" id="WP_077405172.1">
    <property type="nucleotide sequence ID" value="NZ_CP019650.1"/>
</dbReference>
<comment type="catalytic activity">
    <reaction evidence="6 9">
        <text>L-glutamate + H(+) = 4-aminobutanoate + CO2</text>
        <dbReference type="Rhea" id="RHEA:17785"/>
        <dbReference type="ChEBI" id="CHEBI:15378"/>
        <dbReference type="ChEBI" id="CHEBI:16526"/>
        <dbReference type="ChEBI" id="CHEBI:29985"/>
        <dbReference type="ChEBI" id="CHEBI:59888"/>
        <dbReference type="EC" id="4.1.1.15"/>
    </reaction>
</comment>
<dbReference type="AlphaFoldDB" id="A0A1Q2M6E6"/>
<dbReference type="InterPro" id="IPR015424">
    <property type="entry name" value="PyrdxlP-dep_Trfase"/>
</dbReference>
<organism evidence="10 11">
    <name type="scientific">Microbulbifer agarilyticus</name>
    <dbReference type="NCBI Taxonomy" id="260552"/>
    <lineage>
        <taxon>Bacteria</taxon>
        <taxon>Pseudomonadati</taxon>
        <taxon>Pseudomonadota</taxon>
        <taxon>Gammaproteobacteria</taxon>
        <taxon>Cellvibrionales</taxon>
        <taxon>Microbulbiferaceae</taxon>
        <taxon>Microbulbifer</taxon>
    </lineage>
</organism>
<evidence type="ECO:0000256" key="7">
    <source>
        <dbReference type="PIRSR" id="PIRSR602129-50"/>
    </source>
</evidence>
<evidence type="ECO:0000313" key="11">
    <source>
        <dbReference type="Proteomes" id="UP000188219"/>
    </source>
</evidence>
<dbReference type="Gene3D" id="3.40.640.10">
    <property type="entry name" value="Type I PLP-dependent aspartate aminotransferase-like (Major domain)"/>
    <property type="match status" value="1"/>
</dbReference>
<dbReference type="Gene3D" id="3.90.1150.160">
    <property type="match status" value="1"/>
</dbReference>
<dbReference type="Pfam" id="PF00282">
    <property type="entry name" value="Pyridoxal_deC"/>
    <property type="match status" value="1"/>
</dbReference>
<comment type="cofactor">
    <cofactor evidence="1 7 8">
        <name>pyridoxal 5'-phosphate</name>
        <dbReference type="ChEBI" id="CHEBI:597326"/>
    </cofactor>
</comment>
<dbReference type="NCBIfam" id="TIGR01788">
    <property type="entry name" value="Glu-decarb-GAD"/>
    <property type="match status" value="1"/>
</dbReference>
<dbReference type="SUPFAM" id="SSF53383">
    <property type="entry name" value="PLP-dependent transferases"/>
    <property type="match status" value="1"/>
</dbReference>
<dbReference type="eggNOG" id="COG0076">
    <property type="taxonomic scope" value="Bacteria"/>
</dbReference>
<reference evidence="10" key="1">
    <citation type="submission" date="2017-02" db="EMBL/GenBank/DDBJ databases">
        <title>Genome of Microbulbifer agarilyticus GP101.</title>
        <authorList>
            <person name="Jung J."/>
            <person name="Bae S.S."/>
            <person name="Baek K."/>
        </authorList>
    </citation>
    <scope>NUCLEOTIDE SEQUENCE [LARGE SCALE GENOMIC DNA]</scope>
    <source>
        <strain evidence="10">GP101</strain>
    </source>
</reference>
<evidence type="ECO:0000256" key="3">
    <source>
        <dbReference type="ARBA" id="ARBA00012421"/>
    </source>
</evidence>
<dbReference type="Proteomes" id="UP000188219">
    <property type="component" value="Chromosome"/>
</dbReference>
<dbReference type="GO" id="GO:0006538">
    <property type="term" value="P:L-glutamate catabolic process"/>
    <property type="evidence" value="ECO:0007669"/>
    <property type="project" value="TreeGrafter"/>
</dbReference>
<sequence>MKTQSPFDEFFDQLNEDIPDHTFPRTTMSAFAAEATVNSEAWADAKPVMNLSSFVTTFTEPEAFEVLKKHYLKNYIDHDMYPQLFEMEGRMVRWLHDLWNGPKDAEPFGTATIGSSEACMLAGLAHKWNWRKARQAAGLDASRPNIVTGGNVQIVWKKFMRYFDVEPRIAELAPNQYRLTTEHLEQLVDENTTAVVAIAGQTFTGEDDDFRAIHDWLDDYEKRTGHNIPMHIDGASGGFVNPFLYPDYQWDFRLPRVQSINASGHKFGLVPPGLGWLVFKDRKVFDEDLMFYVNYLGGEMPTATLNFSRNAAPVAYQYYVFLRLGFEGFRKIMQCTLDNSHYLRQRLLDSGYFDVLNATQRIPVVALTLKEEFTNFNEFDVSFKVREKGWVLSAYSMPPKAQSVNSLRIVVRPHLNHNVIKFLAEDIIHACNWLKEHGGNATPPKLHNAHQSSVSKC</sequence>
<evidence type="ECO:0000256" key="1">
    <source>
        <dbReference type="ARBA" id="ARBA00001933"/>
    </source>
</evidence>
<keyword evidence="4 7" id="KW-0663">Pyridoxal phosphate</keyword>